<dbReference type="EMBL" id="JARKHS020003588">
    <property type="protein sequence ID" value="KAK8785413.1"/>
    <property type="molecule type" value="Genomic_DNA"/>
</dbReference>
<dbReference type="Pfam" id="PF14929">
    <property type="entry name" value="TAF1_subA"/>
    <property type="match status" value="1"/>
</dbReference>
<gene>
    <name evidence="1" type="ORF">V5799_008222</name>
</gene>
<dbReference type="PANTHER" id="PTHR32122:SF1">
    <property type="entry name" value="TATA BOX-BINDING PROTEIN-ASSOCIATED FACTOR RNA POLYMERASE I SUBUNIT A"/>
    <property type="match status" value="1"/>
</dbReference>
<proteinExistence type="predicted"/>
<dbReference type="AlphaFoldDB" id="A0AAQ4FF28"/>
<dbReference type="InterPro" id="IPR039495">
    <property type="entry name" value="TAF1A"/>
</dbReference>
<keyword evidence="2" id="KW-1185">Reference proteome</keyword>
<evidence type="ECO:0000313" key="2">
    <source>
        <dbReference type="Proteomes" id="UP001321473"/>
    </source>
</evidence>
<dbReference type="Proteomes" id="UP001321473">
    <property type="component" value="Unassembled WGS sequence"/>
</dbReference>
<evidence type="ECO:0008006" key="3">
    <source>
        <dbReference type="Google" id="ProtNLM"/>
    </source>
</evidence>
<feature type="non-terminal residue" evidence="1">
    <location>
        <position position="1"/>
    </location>
</feature>
<reference evidence="1 2" key="1">
    <citation type="journal article" date="2023" name="Arcadia Sci">
        <title>De novo assembly of a long-read Amblyomma americanum tick genome.</title>
        <authorList>
            <person name="Chou S."/>
            <person name="Poskanzer K.E."/>
            <person name="Rollins M."/>
            <person name="Thuy-Boun P.S."/>
        </authorList>
    </citation>
    <scope>NUCLEOTIDE SEQUENCE [LARGE SCALE GENOMIC DNA]</scope>
    <source>
        <strain evidence="1">F_SG_1</strain>
        <tissue evidence="1">Salivary glands</tissue>
    </source>
</reference>
<dbReference type="InterPro" id="IPR052669">
    <property type="entry name" value="SL1/TIF-IB_Component"/>
</dbReference>
<dbReference type="GO" id="GO:0006360">
    <property type="term" value="P:transcription by RNA polymerase I"/>
    <property type="evidence" value="ECO:0007669"/>
    <property type="project" value="InterPro"/>
</dbReference>
<evidence type="ECO:0000313" key="1">
    <source>
        <dbReference type="EMBL" id="KAK8785413.1"/>
    </source>
</evidence>
<dbReference type="GO" id="GO:0000120">
    <property type="term" value="C:RNA polymerase I transcription regulator complex"/>
    <property type="evidence" value="ECO:0007669"/>
    <property type="project" value="InterPro"/>
</dbReference>
<name>A0AAQ4FF28_AMBAM</name>
<protein>
    <recommendedName>
        <fullName evidence="3">Tata box-binding protein-associated factor rna polymerase i subunit a</fullName>
    </recommendedName>
</protein>
<accession>A0AAQ4FF28</accession>
<dbReference type="PANTHER" id="PTHR32122">
    <property type="entry name" value="TATA BOX-BINDING PROTEIN ASSOCIATED FACTOR RNA POLYMERASE I SUBUNIT A"/>
    <property type="match status" value="1"/>
</dbReference>
<comment type="caution">
    <text evidence="1">The sequence shown here is derived from an EMBL/GenBank/DDBJ whole genome shotgun (WGS) entry which is preliminary data.</text>
</comment>
<sequence>CAPPICCVPVQKELLERLTAPSVQQSASTGIVEEERRMTNRRACLLARLTQRLCCQYRWRTAAEALEVLLAGHYPADQFCYKAGMLLHENLASPEKTNFFIRHSRCLLVADKKELALEYIVYCLKRLRHSHLRTFFQEHLRVDRKMLRPNDKLDAFIRGYLGLLDYLQWLPHASRSRCDNVIDVDAHEAGESYQELTSVASALDKWRALFTPDNESSTSASQEMTDIFLTKTLELLLRYDRMEEAEDMVEGYLDSRSDDCLHAALYAQALSQERRDAPNELADSRRLELLERICEADPTNPQVLEYVQLIARSEQGEDSVVECLRLLADFVDCPDNKDSVGAWRQLCRITLGASHSRDMAVSTCGSRLWHERGDYWLPYHFSPRLEGDPATWLLKAIFLQALGQTTGKAGASLFFKTCHKCSNVQLIVWQALTRECRITGTKCKD</sequence>
<organism evidence="1 2">
    <name type="scientific">Amblyomma americanum</name>
    <name type="common">Lone star tick</name>
    <dbReference type="NCBI Taxonomy" id="6943"/>
    <lineage>
        <taxon>Eukaryota</taxon>
        <taxon>Metazoa</taxon>
        <taxon>Ecdysozoa</taxon>
        <taxon>Arthropoda</taxon>
        <taxon>Chelicerata</taxon>
        <taxon>Arachnida</taxon>
        <taxon>Acari</taxon>
        <taxon>Parasitiformes</taxon>
        <taxon>Ixodida</taxon>
        <taxon>Ixodoidea</taxon>
        <taxon>Ixodidae</taxon>
        <taxon>Amblyomminae</taxon>
        <taxon>Amblyomma</taxon>
    </lineage>
</organism>